<feature type="domain" description="ABC transmembrane type-1" evidence="9">
    <location>
        <begin position="330"/>
        <end position="528"/>
    </location>
</feature>
<evidence type="ECO:0000256" key="2">
    <source>
        <dbReference type="ARBA" id="ARBA00022448"/>
    </source>
</evidence>
<feature type="transmembrane region" description="Helical" evidence="8">
    <location>
        <begin position="97"/>
        <end position="120"/>
    </location>
</feature>
<proteinExistence type="inferred from homology"/>
<reference evidence="10 11" key="2">
    <citation type="submission" date="2018-12" db="EMBL/GenBank/DDBJ databases">
        <title>Simiduia agarivorans gen. nov., sp. nov., a marine, agarolytic bacterium isolated from shallow coastal water from Keelung, Taiwan.</title>
        <authorList>
            <person name="Shieh W.Y."/>
        </authorList>
    </citation>
    <scope>NUCLEOTIDE SEQUENCE [LARGE SCALE GENOMIC DNA]</scope>
    <source>
        <strain evidence="10 11">GTF-13</strain>
    </source>
</reference>
<dbReference type="InterPro" id="IPR035906">
    <property type="entry name" value="MetI-like_sf"/>
</dbReference>
<evidence type="ECO:0000313" key="10">
    <source>
        <dbReference type="EMBL" id="RRJ85187.1"/>
    </source>
</evidence>
<keyword evidence="4" id="KW-0997">Cell inner membrane</keyword>
<gene>
    <name evidence="10" type="ORF">D0544_09010</name>
</gene>
<dbReference type="Proteomes" id="UP000280792">
    <property type="component" value="Unassembled WGS sequence"/>
</dbReference>
<sequence length="555" mass="60093">MAPRRLPLASPLRPGLLLAGGLALAGSLGVTLLAFAGLIGFSASGPDWRLLQDPYFYQVLRFSLWQALLSSLLAVLPAWPIARALYYLPRLPARRAFLGLCLLYFVMPTLILITGLVALLGHAGLLSPLISHFTGSAWNLYGLGGIVLAHLLLNLPLAVRLLYLQLQAIPASSWQLARQLKLGPRQRLRLIEWPALKGRLWMLLGLVFILCFNSFAIVLALGGGPQSTTLEVAIYQALKYDFNPAEALTLAWAQLLIAGGLFLLVMRRGGSHWLSPDTDTRPPLPRPAPAARLGFQLLYYGSWLLLLLPLGALLPALVRRGLPRVGASELLLPTLLSLALALAAALAATALAYLVLQPLRAARRRGQSGRALLLEWLATHQLVTPAMVLSVGLFILLLPHPGLLRWGLLWVALLNALLVLPFAVQQLKPRLLQFDQQYAPLVTQLKLGGLARWRVEWPFMRPVLAASFALALVLALGDVAIFAIFGDPARPTLPWLIYGYASSYRIAEASLASLLLLLLCALGLWGIGRLQRPAPLAPPAASAHPPPTSGDAPHA</sequence>
<feature type="transmembrane region" description="Helical" evidence="8">
    <location>
        <begin position="506"/>
        <end position="527"/>
    </location>
</feature>
<evidence type="ECO:0000313" key="11">
    <source>
        <dbReference type="Proteomes" id="UP000280792"/>
    </source>
</evidence>
<accession>A0A3P3VS97</accession>
<keyword evidence="11" id="KW-1185">Reference proteome</keyword>
<feature type="transmembrane region" description="Helical" evidence="8">
    <location>
        <begin position="247"/>
        <end position="266"/>
    </location>
</feature>
<evidence type="ECO:0000256" key="5">
    <source>
        <dbReference type="ARBA" id="ARBA00022692"/>
    </source>
</evidence>
<protein>
    <submittedName>
        <fullName evidence="10">ABC transporter permease subunit</fullName>
    </submittedName>
</protein>
<keyword evidence="7 8" id="KW-0472">Membrane</keyword>
<keyword evidence="6 8" id="KW-1133">Transmembrane helix</keyword>
<feature type="transmembrane region" description="Helical" evidence="8">
    <location>
        <begin position="16"/>
        <end position="43"/>
    </location>
</feature>
<feature type="transmembrane region" description="Helical" evidence="8">
    <location>
        <begin position="63"/>
        <end position="85"/>
    </location>
</feature>
<keyword evidence="5 8" id="KW-0812">Transmembrane</keyword>
<feature type="transmembrane region" description="Helical" evidence="8">
    <location>
        <begin position="140"/>
        <end position="163"/>
    </location>
</feature>
<dbReference type="CDD" id="cd06261">
    <property type="entry name" value="TM_PBP2"/>
    <property type="match status" value="1"/>
</dbReference>
<keyword evidence="3" id="KW-1003">Cell membrane</keyword>
<comment type="similarity">
    <text evidence="8">Belongs to the binding-protein-dependent transport system permease family.</text>
</comment>
<dbReference type="PANTHER" id="PTHR43357:SF4">
    <property type="entry name" value="INNER MEMBRANE ABC TRANSPORTER PERMEASE PROTEIN YDCV"/>
    <property type="match status" value="1"/>
</dbReference>
<comment type="subcellular location">
    <subcellularLocation>
        <location evidence="1">Cell inner membrane</location>
        <topology evidence="1">Multi-pass membrane protein</topology>
    </subcellularLocation>
    <subcellularLocation>
        <location evidence="8">Cell membrane</location>
        <topology evidence="8">Multi-pass membrane protein</topology>
    </subcellularLocation>
</comment>
<dbReference type="SUPFAM" id="SSF161098">
    <property type="entry name" value="MetI-like"/>
    <property type="match status" value="2"/>
</dbReference>
<feature type="transmembrane region" description="Helical" evidence="8">
    <location>
        <begin position="377"/>
        <end position="397"/>
    </location>
</feature>
<reference evidence="10 11" key="1">
    <citation type="submission" date="2018-08" db="EMBL/GenBank/DDBJ databases">
        <authorList>
            <person name="Khan S.A."/>
        </authorList>
    </citation>
    <scope>NUCLEOTIDE SEQUENCE [LARGE SCALE GENOMIC DNA]</scope>
    <source>
        <strain evidence="10 11">GTF-13</strain>
    </source>
</reference>
<name>A0A3P3VS97_9GAMM</name>
<comment type="caution">
    <text evidence="10">The sequence shown here is derived from an EMBL/GenBank/DDBJ whole genome shotgun (WGS) entry which is preliminary data.</text>
</comment>
<evidence type="ECO:0000256" key="6">
    <source>
        <dbReference type="ARBA" id="ARBA00022989"/>
    </source>
</evidence>
<dbReference type="RefSeq" id="WP_125015612.1">
    <property type="nucleotide sequence ID" value="NZ_QWEZ01000001.1"/>
</dbReference>
<evidence type="ECO:0000256" key="7">
    <source>
        <dbReference type="ARBA" id="ARBA00023136"/>
    </source>
</evidence>
<feature type="transmembrane region" description="Helical" evidence="8">
    <location>
        <begin position="463"/>
        <end position="486"/>
    </location>
</feature>
<organism evidence="10 11">
    <name type="scientific">Aestuariirhabdus litorea</name>
    <dbReference type="NCBI Taxonomy" id="2528527"/>
    <lineage>
        <taxon>Bacteria</taxon>
        <taxon>Pseudomonadati</taxon>
        <taxon>Pseudomonadota</taxon>
        <taxon>Gammaproteobacteria</taxon>
        <taxon>Oceanospirillales</taxon>
        <taxon>Aestuariirhabdaceae</taxon>
        <taxon>Aestuariirhabdus</taxon>
    </lineage>
</organism>
<dbReference type="Pfam" id="PF00528">
    <property type="entry name" value="BPD_transp_1"/>
    <property type="match status" value="1"/>
</dbReference>
<dbReference type="PANTHER" id="PTHR43357">
    <property type="entry name" value="INNER MEMBRANE ABC TRANSPORTER PERMEASE PROTEIN YDCV"/>
    <property type="match status" value="1"/>
</dbReference>
<evidence type="ECO:0000256" key="8">
    <source>
        <dbReference type="RuleBase" id="RU363032"/>
    </source>
</evidence>
<evidence type="ECO:0000256" key="1">
    <source>
        <dbReference type="ARBA" id="ARBA00004429"/>
    </source>
</evidence>
<feature type="transmembrane region" description="Helical" evidence="8">
    <location>
        <begin position="330"/>
        <end position="356"/>
    </location>
</feature>
<dbReference type="AlphaFoldDB" id="A0A3P3VS97"/>
<keyword evidence="2 8" id="KW-0813">Transport</keyword>
<feature type="transmembrane region" description="Helical" evidence="8">
    <location>
        <begin position="200"/>
        <end position="221"/>
    </location>
</feature>
<feature type="transmembrane region" description="Helical" evidence="8">
    <location>
        <begin position="297"/>
        <end position="318"/>
    </location>
</feature>
<feature type="transmembrane region" description="Helical" evidence="8">
    <location>
        <begin position="403"/>
        <end position="424"/>
    </location>
</feature>
<dbReference type="PROSITE" id="PS50928">
    <property type="entry name" value="ABC_TM1"/>
    <property type="match status" value="2"/>
</dbReference>
<evidence type="ECO:0000256" key="3">
    <source>
        <dbReference type="ARBA" id="ARBA00022475"/>
    </source>
</evidence>
<dbReference type="InterPro" id="IPR000515">
    <property type="entry name" value="MetI-like"/>
</dbReference>
<dbReference type="Gene3D" id="1.10.3720.10">
    <property type="entry name" value="MetI-like"/>
    <property type="match status" value="2"/>
</dbReference>
<dbReference type="GO" id="GO:0055085">
    <property type="term" value="P:transmembrane transport"/>
    <property type="evidence" value="ECO:0007669"/>
    <property type="project" value="InterPro"/>
</dbReference>
<dbReference type="EMBL" id="QWEZ01000001">
    <property type="protein sequence ID" value="RRJ85187.1"/>
    <property type="molecule type" value="Genomic_DNA"/>
</dbReference>
<evidence type="ECO:0000256" key="4">
    <source>
        <dbReference type="ARBA" id="ARBA00022519"/>
    </source>
</evidence>
<evidence type="ECO:0000259" key="9">
    <source>
        <dbReference type="PROSITE" id="PS50928"/>
    </source>
</evidence>
<dbReference type="GO" id="GO:0005886">
    <property type="term" value="C:plasma membrane"/>
    <property type="evidence" value="ECO:0007669"/>
    <property type="project" value="UniProtKB-SubCell"/>
</dbReference>
<feature type="domain" description="ABC transmembrane type-1" evidence="9">
    <location>
        <begin position="60"/>
        <end position="267"/>
    </location>
</feature>